<evidence type="ECO:0000259" key="8">
    <source>
        <dbReference type="Pfam" id="PF09335"/>
    </source>
</evidence>
<dbReference type="RefSeq" id="WP_226593279.1">
    <property type="nucleotide sequence ID" value="NZ_BLAY01000273.1"/>
</dbReference>
<comment type="subcellular location">
    <subcellularLocation>
        <location evidence="1">Cell membrane</location>
        <topology evidence="1">Multi-pass membrane protein</topology>
    </subcellularLocation>
</comment>
<dbReference type="PANTHER" id="PTHR42709">
    <property type="entry name" value="ALKALINE PHOSPHATASE LIKE PROTEIN"/>
    <property type="match status" value="1"/>
</dbReference>
<evidence type="ECO:0000256" key="6">
    <source>
        <dbReference type="ARBA" id="ARBA00023136"/>
    </source>
</evidence>
<feature type="transmembrane region" description="Helical" evidence="7">
    <location>
        <begin position="147"/>
        <end position="167"/>
    </location>
</feature>
<dbReference type="AlphaFoldDB" id="A0AAV3WPH5"/>
<evidence type="ECO:0000313" key="10">
    <source>
        <dbReference type="Proteomes" id="UP001050975"/>
    </source>
</evidence>
<evidence type="ECO:0000313" key="9">
    <source>
        <dbReference type="EMBL" id="GET43944.1"/>
    </source>
</evidence>
<feature type="transmembrane region" description="Helical" evidence="7">
    <location>
        <begin position="56"/>
        <end position="77"/>
    </location>
</feature>
<dbReference type="GO" id="GO:0005886">
    <property type="term" value="C:plasma membrane"/>
    <property type="evidence" value="ECO:0007669"/>
    <property type="project" value="UniProtKB-SubCell"/>
</dbReference>
<proteinExistence type="inferred from homology"/>
<keyword evidence="6 7" id="KW-0472">Membrane</keyword>
<dbReference type="InterPro" id="IPR051311">
    <property type="entry name" value="DedA_domain"/>
</dbReference>
<keyword evidence="4 7" id="KW-0812">Transmembrane</keyword>
<feature type="transmembrane region" description="Helical" evidence="7">
    <location>
        <begin position="173"/>
        <end position="198"/>
    </location>
</feature>
<evidence type="ECO:0000256" key="4">
    <source>
        <dbReference type="ARBA" id="ARBA00022692"/>
    </source>
</evidence>
<name>A0AAV3WPH5_9CYAN</name>
<accession>A0AAV3WPH5</accession>
<dbReference type="Proteomes" id="UP001050975">
    <property type="component" value="Unassembled WGS sequence"/>
</dbReference>
<reference evidence="9" key="1">
    <citation type="submission" date="2019-10" db="EMBL/GenBank/DDBJ databases">
        <title>Draft genome sequece of Microseira wollei NIES-4236.</title>
        <authorList>
            <person name="Yamaguchi H."/>
            <person name="Suzuki S."/>
            <person name="Kawachi M."/>
        </authorList>
    </citation>
    <scope>NUCLEOTIDE SEQUENCE</scope>
    <source>
        <strain evidence="9">NIES-4236</strain>
    </source>
</reference>
<dbReference type="EMBL" id="BLAY01000273">
    <property type="protein sequence ID" value="GET43944.1"/>
    <property type="molecule type" value="Genomic_DNA"/>
</dbReference>
<dbReference type="Pfam" id="PF09335">
    <property type="entry name" value="VTT_dom"/>
    <property type="match status" value="1"/>
</dbReference>
<sequence>MSLEFISVENIEEIAGKYGYLAVFLGILLENLGVPLPGETITIAGGFLAGSGKLNYWFVLGSAIAGAFLGGNCGYFIGKYGGWPLLLGIGRIFRISEEKLGEIKHQFGENAGKTVFIGRFIALLRIFASPLAGIVQMPFLKFTAYNLAGAALWGSVMVSLAFFAGHIVPLEKLVAWVAQFAVVALLLLMAWIFVPLWYESRQASKQLNQQD</sequence>
<comment type="caution">
    <text evidence="9">The sequence shown here is derived from an EMBL/GenBank/DDBJ whole genome shotgun (WGS) entry which is preliminary data.</text>
</comment>
<evidence type="ECO:0000256" key="2">
    <source>
        <dbReference type="ARBA" id="ARBA00010792"/>
    </source>
</evidence>
<feature type="domain" description="VTT" evidence="8">
    <location>
        <begin position="36"/>
        <end position="159"/>
    </location>
</feature>
<keyword evidence="3" id="KW-1003">Cell membrane</keyword>
<organism evidence="9 10">
    <name type="scientific">Microseira wollei NIES-4236</name>
    <dbReference type="NCBI Taxonomy" id="2530354"/>
    <lineage>
        <taxon>Bacteria</taxon>
        <taxon>Bacillati</taxon>
        <taxon>Cyanobacteriota</taxon>
        <taxon>Cyanophyceae</taxon>
        <taxon>Oscillatoriophycideae</taxon>
        <taxon>Aerosakkonematales</taxon>
        <taxon>Aerosakkonemataceae</taxon>
        <taxon>Microseira</taxon>
    </lineage>
</organism>
<evidence type="ECO:0000256" key="1">
    <source>
        <dbReference type="ARBA" id="ARBA00004651"/>
    </source>
</evidence>
<feature type="transmembrane region" description="Helical" evidence="7">
    <location>
        <begin position="20"/>
        <end position="49"/>
    </location>
</feature>
<protein>
    <recommendedName>
        <fullName evidence="8">VTT domain-containing protein</fullName>
    </recommendedName>
</protein>
<evidence type="ECO:0000256" key="5">
    <source>
        <dbReference type="ARBA" id="ARBA00022989"/>
    </source>
</evidence>
<evidence type="ECO:0000256" key="7">
    <source>
        <dbReference type="SAM" id="Phobius"/>
    </source>
</evidence>
<dbReference type="InterPro" id="IPR032816">
    <property type="entry name" value="VTT_dom"/>
</dbReference>
<feature type="transmembrane region" description="Helical" evidence="7">
    <location>
        <begin position="116"/>
        <end position="135"/>
    </location>
</feature>
<dbReference type="PANTHER" id="PTHR42709:SF6">
    <property type="entry name" value="UNDECAPRENYL PHOSPHATE TRANSPORTER A"/>
    <property type="match status" value="1"/>
</dbReference>
<comment type="similarity">
    <text evidence="2">Belongs to the DedA family.</text>
</comment>
<keyword evidence="5 7" id="KW-1133">Transmembrane helix</keyword>
<gene>
    <name evidence="9" type="ORF">MiSe_87700</name>
</gene>
<evidence type="ECO:0000256" key="3">
    <source>
        <dbReference type="ARBA" id="ARBA00022475"/>
    </source>
</evidence>
<keyword evidence="10" id="KW-1185">Reference proteome</keyword>